<dbReference type="OrthoDB" id="1108226at2759"/>
<organism evidence="8 9">
    <name type="scientific">Brassica napus</name>
    <name type="common">Rape</name>
    <dbReference type="NCBI Taxonomy" id="3708"/>
    <lineage>
        <taxon>Eukaryota</taxon>
        <taxon>Viridiplantae</taxon>
        <taxon>Streptophyta</taxon>
        <taxon>Embryophyta</taxon>
        <taxon>Tracheophyta</taxon>
        <taxon>Spermatophyta</taxon>
        <taxon>Magnoliopsida</taxon>
        <taxon>eudicotyledons</taxon>
        <taxon>Gunneridae</taxon>
        <taxon>Pentapetalae</taxon>
        <taxon>rosids</taxon>
        <taxon>malvids</taxon>
        <taxon>Brassicales</taxon>
        <taxon>Brassicaceae</taxon>
        <taxon>Brassiceae</taxon>
        <taxon>Brassica</taxon>
    </lineage>
</organism>
<evidence type="ECO:0000256" key="5">
    <source>
        <dbReference type="RuleBase" id="RU364012"/>
    </source>
</evidence>
<comment type="similarity">
    <text evidence="1 5">Belongs to the Frigida family.</text>
</comment>
<feature type="region of interest" description="Disordered" evidence="7">
    <location>
        <begin position="1"/>
        <end position="23"/>
    </location>
</feature>
<dbReference type="InterPro" id="IPR012474">
    <property type="entry name" value="Frigida"/>
</dbReference>
<dbReference type="GO" id="GO:0009908">
    <property type="term" value="P:flower development"/>
    <property type="evidence" value="ECO:0007669"/>
    <property type="project" value="UniProtKB-KW"/>
</dbReference>
<evidence type="ECO:0000313" key="8">
    <source>
        <dbReference type="EMBL" id="CDY48626.1"/>
    </source>
</evidence>
<keyword evidence="9" id="KW-1185">Reference proteome</keyword>
<dbReference type="PANTHER" id="PTHR31791">
    <property type="entry name" value="FRIGIDA-LIKE PROTEIN 3-RELATED"/>
    <property type="match status" value="1"/>
</dbReference>
<keyword evidence="3 5" id="KW-0221">Differentiation</keyword>
<dbReference type="KEGG" id="bna:106446522"/>
<dbReference type="SMR" id="A0A078IF48"/>
<evidence type="ECO:0000256" key="6">
    <source>
        <dbReference type="SAM" id="Coils"/>
    </source>
</evidence>
<dbReference type="Proteomes" id="UP000028999">
    <property type="component" value="Unassembled WGS sequence"/>
</dbReference>
<dbReference type="Pfam" id="PF07899">
    <property type="entry name" value="Frigida"/>
    <property type="match status" value="1"/>
</dbReference>
<protein>
    <recommendedName>
        <fullName evidence="5">FRIGIDA-like protein</fullName>
    </recommendedName>
</protein>
<name>A0A078IF48_BRANA</name>
<evidence type="ECO:0000256" key="2">
    <source>
        <dbReference type="ARBA" id="ARBA00022473"/>
    </source>
</evidence>
<reference evidence="8 9" key="1">
    <citation type="journal article" date="2014" name="Science">
        <title>Plant genetics. Early allopolyploid evolution in the post-Neolithic Brassica napus oilseed genome.</title>
        <authorList>
            <person name="Chalhoub B."/>
            <person name="Denoeud F."/>
            <person name="Liu S."/>
            <person name="Parkin I.A."/>
            <person name="Tang H."/>
            <person name="Wang X."/>
            <person name="Chiquet J."/>
            <person name="Belcram H."/>
            <person name="Tong C."/>
            <person name="Samans B."/>
            <person name="Correa M."/>
            <person name="Da Silva C."/>
            <person name="Just J."/>
            <person name="Falentin C."/>
            <person name="Koh C.S."/>
            <person name="Le Clainche I."/>
            <person name="Bernard M."/>
            <person name="Bento P."/>
            <person name="Noel B."/>
            <person name="Labadie K."/>
            <person name="Alberti A."/>
            <person name="Charles M."/>
            <person name="Arnaud D."/>
            <person name="Guo H."/>
            <person name="Daviaud C."/>
            <person name="Alamery S."/>
            <person name="Jabbari K."/>
            <person name="Zhao M."/>
            <person name="Edger P.P."/>
            <person name="Chelaifa H."/>
            <person name="Tack D."/>
            <person name="Lassalle G."/>
            <person name="Mestiri I."/>
            <person name="Schnel N."/>
            <person name="Le Paslier M.C."/>
            <person name="Fan G."/>
            <person name="Renault V."/>
            <person name="Bayer P.E."/>
            <person name="Golicz A.A."/>
            <person name="Manoli S."/>
            <person name="Lee T.H."/>
            <person name="Thi V.H."/>
            <person name="Chalabi S."/>
            <person name="Hu Q."/>
            <person name="Fan C."/>
            <person name="Tollenaere R."/>
            <person name="Lu Y."/>
            <person name="Battail C."/>
            <person name="Shen J."/>
            <person name="Sidebottom C.H."/>
            <person name="Wang X."/>
            <person name="Canaguier A."/>
            <person name="Chauveau A."/>
            <person name="Berard A."/>
            <person name="Deniot G."/>
            <person name="Guan M."/>
            <person name="Liu Z."/>
            <person name="Sun F."/>
            <person name="Lim Y.P."/>
            <person name="Lyons E."/>
            <person name="Town C.D."/>
            <person name="Bancroft I."/>
            <person name="Wang X."/>
            <person name="Meng J."/>
            <person name="Ma J."/>
            <person name="Pires J.C."/>
            <person name="King G.J."/>
            <person name="Brunel D."/>
            <person name="Delourme R."/>
            <person name="Renard M."/>
            <person name="Aury J.M."/>
            <person name="Adams K.L."/>
            <person name="Batley J."/>
            <person name="Snowdon R.J."/>
            <person name="Tost J."/>
            <person name="Edwards D."/>
            <person name="Zhou Y."/>
            <person name="Hua W."/>
            <person name="Sharpe A.G."/>
            <person name="Paterson A.H."/>
            <person name="Guan C."/>
            <person name="Wincker P."/>
        </authorList>
    </citation>
    <scope>NUCLEOTIDE SEQUENCE [LARGE SCALE GENOMIC DNA]</scope>
    <source>
        <strain evidence="9">cv. Darmor-bzh</strain>
    </source>
</reference>
<keyword evidence="2 5" id="KW-0217">Developmental protein</keyword>
<dbReference type="EMBL" id="LK032782">
    <property type="protein sequence ID" value="CDY48626.1"/>
    <property type="molecule type" value="Genomic_DNA"/>
</dbReference>
<keyword evidence="4 5" id="KW-0287">Flowering</keyword>
<dbReference type="OMA" id="PAVRMIC"/>
<gene>
    <name evidence="8" type="primary">BnaC09g20590D</name>
    <name evidence="8" type="ORF">GSBRNA2T00091393001</name>
</gene>
<evidence type="ECO:0000313" key="9">
    <source>
        <dbReference type="Proteomes" id="UP000028999"/>
    </source>
</evidence>
<evidence type="ECO:0000256" key="4">
    <source>
        <dbReference type="ARBA" id="ARBA00023089"/>
    </source>
</evidence>
<proteinExistence type="inferred from homology"/>
<evidence type="ECO:0000256" key="1">
    <source>
        <dbReference type="ARBA" id="ARBA00008956"/>
    </source>
</evidence>
<keyword evidence="6" id="KW-0175">Coiled coil</keyword>
<dbReference type="PANTHER" id="PTHR31791:SF78">
    <property type="entry name" value="FRIGIDA-LIKE PROTEIN"/>
    <property type="match status" value="1"/>
</dbReference>
<sequence>MEKRSVEDEPALSGAKKLKTDSSQMLKTLHDHLNMVIEEVEVKENQLQALSLKLAEIQKQVEQQTDKLKATEVEASDKEKALGLIRNQIKSEEKTLIELRTSLEHTGNELELKKAELKKTGNEFELKKAELEHTGNELELKKTELKNTEIRLRSSVLVKHETQPIAAEPELSTGDAFLLHELSTIGLERHEVSSYLRAISNPAKFVPDLVDRQLRTAYRRQKLGCLQESLLKNLVLFLEELAGIGGSEKPQLQFKAKELASTWKENITIEAPISSLEALAFLLFIVAFGLKSLINEEEAALLASSVFHYTQGPKLFQFFGLKRKIPEFVRDLIKDHQYIPAVRIICLLDLKDFSATTLLMKEITVLRHSAMGKVQNKYVGRLRAIVELVADYKLDIDLPGELIAKLVFLRENSTPPELHCSVEVAEETCTSSSNPKAACSGVHFLVPKRETKPLVNPMY</sequence>
<evidence type="ECO:0000256" key="7">
    <source>
        <dbReference type="SAM" id="MobiDB-lite"/>
    </source>
</evidence>
<feature type="coiled-coil region" evidence="6">
    <location>
        <begin position="33"/>
        <end position="81"/>
    </location>
</feature>
<feature type="coiled-coil region" evidence="6">
    <location>
        <begin position="112"/>
        <end position="148"/>
    </location>
</feature>
<dbReference type="GO" id="GO:0030154">
    <property type="term" value="P:cell differentiation"/>
    <property type="evidence" value="ECO:0007669"/>
    <property type="project" value="UniProtKB-KW"/>
</dbReference>
<accession>A0A078IF48</accession>
<evidence type="ECO:0000256" key="3">
    <source>
        <dbReference type="ARBA" id="ARBA00022782"/>
    </source>
</evidence>
<dbReference type="AlphaFoldDB" id="A0A078IF48"/>
<dbReference type="Gramene" id="CDY48626">
    <property type="protein sequence ID" value="CDY48626"/>
    <property type="gene ID" value="GSBRNA2T00091393001"/>
</dbReference>
<dbReference type="PaxDb" id="3708-A0A078IF48"/>